<feature type="transmembrane region" description="Helical" evidence="1">
    <location>
        <begin position="64"/>
        <end position="81"/>
    </location>
</feature>
<evidence type="ECO:0000313" key="2">
    <source>
        <dbReference type="EnsemblMetazoa" id="XP_019768931.1"/>
    </source>
</evidence>
<dbReference type="Proteomes" id="UP000019118">
    <property type="component" value="Unassembled WGS sequence"/>
</dbReference>
<dbReference type="KEGG" id="dpa:109543582"/>
<protein>
    <submittedName>
        <fullName evidence="2">Uncharacterized protein</fullName>
    </submittedName>
</protein>
<name>A0AAR5Q710_DENPD</name>
<dbReference type="RefSeq" id="XP_019768931.1">
    <property type="nucleotide sequence ID" value="XM_019913372.2"/>
</dbReference>
<keyword evidence="3" id="KW-1185">Reference proteome</keyword>
<sequence length="171" mass="19609">MMASHRFYARDAPSCRQYKTGRSVLLVFFTRPQQCPNAIQHARSGSPATLQEIYSTVQMLVRKVPVIFVFLVSIFITVVNADMESIKRIPSHSFKQMMRYGRSSANNEKINVNPRADLFYLGPRYGKRAGPTLAKLDTVYDSTFMPCTYTGVADLYRCDTSRSTMREDRRK</sequence>
<keyword evidence="1" id="KW-0812">Transmembrane</keyword>
<organism evidence="2 3">
    <name type="scientific">Dendroctonus ponderosae</name>
    <name type="common">Mountain pine beetle</name>
    <dbReference type="NCBI Taxonomy" id="77166"/>
    <lineage>
        <taxon>Eukaryota</taxon>
        <taxon>Metazoa</taxon>
        <taxon>Ecdysozoa</taxon>
        <taxon>Arthropoda</taxon>
        <taxon>Hexapoda</taxon>
        <taxon>Insecta</taxon>
        <taxon>Pterygota</taxon>
        <taxon>Neoptera</taxon>
        <taxon>Endopterygota</taxon>
        <taxon>Coleoptera</taxon>
        <taxon>Polyphaga</taxon>
        <taxon>Cucujiformia</taxon>
        <taxon>Curculionidae</taxon>
        <taxon>Scolytinae</taxon>
        <taxon>Dendroctonus</taxon>
    </lineage>
</organism>
<reference evidence="2" key="2">
    <citation type="submission" date="2024-08" db="UniProtKB">
        <authorList>
            <consortium name="EnsemblMetazoa"/>
        </authorList>
    </citation>
    <scope>IDENTIFICATION</scope>
</reference>
<accession>A0AAR5Q710</accession>
<evidence type="ECO:0000313" key="3">
    <source>
        <dbReference type="Proteomes" id="UP000019118"/>
    </source>
</evidence>
<proteinExistence type="predicted"/>
<keyword evidence="1" id="KW-1133">Transmembrane helix</keyword>
<keyword evidence="1" id="KW-0472">Membrane</keyword>
<reference evidence="3" key="1">
    <citation type="journal article" date="2013" name="Genome Biol.">
        <title>Draft genome of the mountain pine beetle, Dendroctonus ponderosae Hopkins, a major forest pest.</title>
        <authorList>
            <person name="Keeling C.I."/>
            <person name="Yuen M.M."/>
            <person name="Liao N.Y."/>
            <person name="Docking T.R."/>
            <person name="Chan S.K."/>
            <person name="Taylor G.A."/>
            <person name="Palmquist D.L."/>
            <person name="Jackman S.D."/>
            <person name="Nguyen A."/>
            <person name="Li M."/>
            <person name="Henderson H."/>
            <person name="Janes J.K."/>
            <person name="Zhao Y."/>
            <person name="Pandoh P."/>
            <person name="Moore R."/>
            <person name="Sperling F.A."/>
            <person name="Huber D.P."/>
            <person name="Birol I."/>
            <person name="Jones S.J."/>
            <person name="Bohlmann J."/>
        </authorList>
    </citation>
    <scope>NUCLEOTIDE SEQUENCE</scope>
</reference>
<evidence type="ECO:0000256" key="1">
    <source>
        <dbReference type="SAM" id="Phobius"/>
    </source>
</evidence>
<dbReference type="GeneID" id="109543582"/>
<dbReference type="AlphaFoldDB" id="A0AAR5Q710"/>
<dbReference type="EnsemblMetazoa" id="XM_019913372.1">
    <property type="protein sequence ID" value="XP_019768931.1"/>
    <property type="gene ID" value="LOC109543582"/>
</dbReference>